<evidence type="ECO:0000259" key="5">
    <source>
        <dbReference type="PROSITE" id="PS50048"/>
    </source>
</evidence>
<dbReference type="Pfam" id="PF00172">
    <property type="entry name" value="Zn_clus"/>
    <property type="match status" value="1"/>
</dbReference>
<feature type="region of interest" description="Disordered" evidence="4">
    <location>
        <begin position="65"/>
        <end position="86"/>
    </location>
</feature>
<evidence type="ECO:0000313" key="6">
    <source>
        <dbReference type="EMBL" id="KAF2461996.1"/>
    </source>
</evidence>
<dbReference type="PROSITE" id="PS50048">
    <property type="entry name" value="ZN2_CY6_FUNGAL_2"/>
    <property type="match status" value="1"/>
</dbReference>
<feature type="region of interest" description="Disordered" evidence="4">
    <location>
        <begin position="676"/>
        <end position="715"/>
    </location>
</feature>
<dbReference type="InterPro" id="IPR001138">
    <property type="entry name" value="Zn2Cys6_DnaBD"/>
</dbReference>
<feature type="compositionally biased region" description="Pro residues" evidence="4">
    <location>
        <begin position="697"/>
        <end position="715"/>
    </location>
</feature>
<feature type="region of interest" description="Disordered" evidence="4">
    <location>
        <begin position="1"/>
        <end position="51"/>
    </location>
</feature>
<dbReference type="InterPro" id="IPR036864">
    <property type="entry name" value="Zn2-C6_fun-type_DNA-bd_sf"/>
</dbReference>
<evidence type="ECO:0000256" key="1">
    <source>
        <dbReference type="ARBA" id="ARBA00022723"/>
    </source>
</evidence>
<dbReference type="SUPFAM" id="SSF57701">
    <property type="entry name" value="Zn2/Cys6 DNA-binding domain"/>
    <property type="match status" value="1"/>
</dbReference>
<dbReference type="SMART" id="SM00066">
    <property type="entry name" value="GAL4"/>
    <property type="match status" value="1"/>
</dbReference>
<proteinExistence type="predicted"/>
<keyword evidence="7" id="KW-1185">Reference proteome</keyword>
<feature type="domain" description="Zn(2)-C6 fungal-type" evidence="5">
    <location>
        <begin position="79"/>
        <end position="110"/>
    </location>
</feature>
<dbReference type="Pfam" id="PF04082">
    <property type="entry name" value="Fungal_trans"/>
    <property type="match status" value="1"/>
</dbReference>
<name>A0A6A6PDF4_9PEZI</name>
<dbReference type="SMART" id="SM00906">
    <property type="entry name" value="Fungal_trans"/>
    <property type="match status" value="1"/>
</dbReference>
<reference evidence="6" key="1">
    <citation type="journal article" date="2020" name="Stud. Mycol.">
        <title>101 Dothideomycetes genomes: a test case for predicting lifestyles and emergence of pathogens.</title>
        <authorList>
            <person name="Haridas S."/>
            <person name="Albert R."/>
            <person name="Binder M."/>
            <person name="Bloem J."/>
            <person name="Labutti K."/>
            <person name="Salamov A."/>
            <person name="Andreopoulos B."/>
            <person name="Baker S."/>
            <person name="Barry K."/>
            <person name="Bills G."/>
            <person name="Bluhm B."/>
            <person name="Cannon C."/>
            <person name="Castanera R."/>
            <person name="Culley D."/>
            <person name="Daum C."/>
            <person name="Ezra D."/>
            <person name="Gonzalez J."/>
            <person name="Henrissat B."/>
            <person name="Kuo A."/>
            <person name="Liang C."/>
            <person name="Lipzen A."/>
            <person name="Lutzoni F."/>
            <person name="Magnuson J."/>
            <person name="Mondo S."/>
            <person name="Nolan M."/>
            <person name="Ohm R."/>
            <person name="Pangilinan J."/>
            <person name="Park H.-J."/>
            <person name="Ramirez L."/>
            <person name="Alfaro M."/>
            <person name="Sun H."/>
            <person name="Tritt A."/>
            <person name="Yoshinaga Y."/>
            <person name="Zwiers L.-H."/>
            <person name="Turgeon B."/>
            <person name="Goodwin S."/>
            <person name="Spatafora J."/>
            <person name="Crous P."/>
            <person name="Grigoriev I."/>
        </authorList>
    </citation>
    <scope>NUCLEOTIDE SEQUENCE</scope>
    <source>
        <strain evidence="6">ATCC 16933</strain>
    </source>
</reference>
<feature type="compositionally biased region" description="Low complexity" evidence="4">
    <location>
        <begin position="755"/>
        <end position="769"/>
    </location>
</feature>
<evidence type="ECO:0000256" key="2">
    <source>
        <dbReference type="ARBA" id="ARBA00023242"/>
    </source>
</evidence>
<dbReference type="OrthoDB" id="2110361at2759"/>
<feature type="compositionally biased region" description="Basic and acidic residues" evidence="4">
    <location>
        <begin position="76"/>
        <end position="86"/>
    </location>
</feature>
<organism evidence="6 7">
    <name type="scientific">Lineolata rhizophorae</name>
    <dbReference type="NCBI Taxonomy" id="578093"/>
    <lineage>
        <taxon>Eukaryota</taxon>
        <taxon>Fungi</taxon>
        <taxon>Dikarya</taxon>
        <taxon>Ascomycota</taxon>
        <taxon>Pezizomycotina</taxon>
        <taxon>Dothideomycetes</taxon>
        <taxon>Dothideomycetes incertae sedis</taxon>
        <taxon>Lineolatales</taxon>
        <taxon>Lineolataceae</taxon>
        <taxon>Lineolata</taxon>
    </lineage>
</organism>
<feature type="region of interest" description="Disordered" evidence="4">
    <location>
        <begin position="750"/>
        <end position="799"/>
    </location>
</feature>
<dbReference type="PANTHER" id="PTHR46910">
    <property type="entry name" value="TRANSCRIPTION FACTOR PDR1"/>
    <property type="match status" value="1"/>
</dbReference>
<keyword evidence="3" id="KW-0175">Coiled coil</keyword>
<dbReference type="Proteomes" id="UP000799766">
    <property type="component" value="Unassembled WGS sequence"/>
</dbReference>
<dbReference type="GO" id="GO:0008270">
    <property type="term" value="F:zinc ion binding"/>
    <property type="evidence" value="ECO:0007669"/>
    <property type="project" value="InterPro"/>
</dbReference>
<dbReference type="AlphaFoldDB" id="A0A6A6PDF4"/>
<dbReference type="InterPro" id="IPR050987">
    <property type="entry name" value="AtrR-like"/>
</dbReference>
<dbReference type="PANTHER" id="PTHR46910:SF1">
    <property type="entry name" value="MISCELLANEOUS ZN(II)2CYS6 TRANSCRIPTION FACTOR (EUROFUNG)-RELATED"/>
    <property type="match status" value="1"/>
</dbReference>
<gene>
    <name evidence="6" type="ORF">BDY21DRAFT_277585</name>
</gene>
<dbReference type="InterPro" id="IPR007219">
    <property type="entry name" value="XnlR_reg_dom"/>
</dbReference>
<evidence type="ECO:0000256" key="3">
    <source>
        <dbReference type="SAM" id="Coils"/>
    </source>
</evidence>
<dbReference type="GO" id="GO:0003677">
    <property type="term" value="F:DNA binding"/>
    <property type="evidence" value="ECO:0007669"/>
    <property type="project" value="InterPro"/>
</dbReference>
<protein>
    <submittedName>
        <fullName evidence="6">Fungal-specific transcription factor domain-containing protein</fullName>
    </submittedName>
</protein>
<feature type="coiled-coil region" evidence="3">
    <location>
        <begin position="117"/>
        <end position="144"/>
    </location>
</feature>
<dbReference type="Gene3D" id="4.10.240.10">
    <property type="entry name" value="Zn(2)-C6 fungal-type DNA-binding domain"/>
    <property type="match status" value="1"/>
</dbReference>
<evidence type="ECO:0000313" key="7">
    <source>
        <dbReference type="Proteomes" id="UP000799766"/>
    </source>
</evidence>
<dbReference type="GO" id="GO:0006351">
    <property type="term" value="P:DNA-templated transcription"/>
    <property type="evidence" value="ECO:0007669"/>
    <property type="project" value="InterPro"/>
</dbReference>
<dbReference type="GO" id="GO:0000981">
    <property type="term" value="F:DNA-binding transcription factor activity, RNA polymerase II-specific"/>
    <property type="evidence" value="ECO:0007669"/>
    <property type="project" value="InterPro"/>
</dbReference>
<dbReference type="EMBL" id="MU001670">
    <property type="protein sequence ID" value="KAF2461996.1"/>
    <property type="molecule type" value="Genomic_DNA"/>
</dbReference>
<keyword evidence="2" id="KW-0539">Nucleus</keyword>
<evidence type="ECO:0000256" key="4">
    <source>
        <dbReference type="SAM" id="MobiDB-lite"/>
    </source>
</evidence>
<keyword evidence="1" id="KW-0479">Metal-binding</keyword>
<dbReference type="CDD" id="cd12148">
    <property type="entry name" value="fungal_TF_MHR"/>
    <property type="match status" value="1"/>
</dbReference>
<dbReference type="PROSITE" id="PS00463">
    <property type="entry name" value="ZN2_CY6_FUNGAL_1"/>
    <property type="match status" value="1"/>
</dbReference>
<sequence length="816" mass="90274">MPGHHPYGAAQSPGSLGGHAFSHSYGTSSNSPGGPGGGFQEPIGADSAISNAGISPTHISAASLSAQKRAYRQRRKDPSCDACRERKVKCDATETSSCSECSSRSVKCQFTKDTNRRMSSIKQLQDLQTQLADARNQITMLRNKLEQNGIMDVDPTSDDVPFLNLADATQGERRRRPPAINSLEHVRKNMRIYGRGLFKAPPLFRQPLQQPAHTEPAPVLPPWATTDRLLTQFHEVFQLHAPLLHWPTFLNEVREVYRKGSFQSCPQVWVALFHIVLACGTLQTLDYSSGAETPKPDNEGIRFLNITSRTLNTFADDLTVDHIRVSMLLCVFIMEMNSRSAAWVWLGGAVRIAQDLGLHFEAGSSPTVEAEMRRRIWWTVYTYDRLLSLELGKPMLIDEDDCNVDYPSPVHERQAFHLGSQQLLDYSHQRTVQQAMMGVLRSISQLKRALKSPVVSAATLRHYGIFFYEIQSKLPEPCDPTTEGHPDPLLLYTFITLQLTRFYLYRHNLSTACQPCERTESLDRCLGVAQETVHYVSRSIGMSPTSLGAGQYSTTSGDDLWKRRIAKATTNILCTHMWRCALVLLIRCDFSAAITCVRIMAAVGNARKINTACGRYLAFFVDRLTEQIRSGTTRSQLGQDEEMVAYVSADMQGDPESSWVWHGGEAGAKLNATMRPTVEGPSREHTESAPIPAAPAAMPPTPSPGPGETYPAPPPANPFVILTEQESAEWGGWDRLERLIFQVMEEQQHMSGNLQQAQQPAPPHQYHQPLHNPGKRVQLGPATGDSAAPPASQAGGVNLGGSARIRISNILMDESA</sequence>
<dbReference type="CDD" id="cd00067">
    <property type="entry name" value="GAL4"/>
    <property type="match status" value="1"/>
</dbReference>
<accession>A0A6A6PDF4</accession>